<dbReference type="GO" id="GO:0005886">
    <property type="term" value="C:plasma membrane"/>
    <property type="evidence" value="ECO:0007669"/>
    <property type="project" value="UniProtKB-SubCell"/>
</dbReference>
<evidence type="ECO:0000256" key="4">
    <source>
        <dbReference type="ARBA" id="ARBA00022989"/>
    </source>
</evidence>
<keyword evidence="2 8" id="KW-0812">Transmembrane</keyword>
<comment type="caution">
    <text evidence="9">The sequence shown here is derived from an EMBL/GenBank/DDBJ whole genome shotgun (WGS) entry which is preliminary data.</text>
</comment>
<dbReference type="AlphaFoldDB" id="A0A8T4L715"/>
<dbReference type="GO" id="GO:0012505">
    <property type="term" value="C:endomembrane system"/>
    <property type="evidence" value="ECO:0007669"/>
    <property type="project" value="UniProtKB-SubCell"/>
</dbReference>
<evidence type="ECO:0000256" key="8">
    <source>
        <dbReference type="HAMAP-Rule" id="MF_00422"/>
    </source>
</evidence>
<name>A0A8T4L715_9ARCH</name>
<dbReference type="GO" id="GO:0065002">
    <property type="term" value="P:intracellular protein transmembrane transport"/>
    <property type="evidence" value="ECO:0007669"/>
    <property type="project" value="UniProtKB-UniRule"/>
</dbReference>
<evidence type="ECO:0000256" key="5">
    <source>
        <dbReference type="ARBA" id="ARBA00023010"/>
    </source>
</evidence>
<gene>
    <name evidence="8" type="primary">secE</name>
    <name evidence="9" type="ORF">J4215_01985</name>
</gene>
<evidence type="ECO:0000256" key="7">
    <source>
        <dbReference type="ARBA" id="ARBA00037847"/>
    </source>
</evidence>
<comment type="subcellular location">
    <subcellularLocation>
        <location evidence="8">Cell membrane</location>
        <topology evidence="8">Single-pass membrane protein</topology>
    </subcellularLocation>
    <subcellularLocation>
        <location evidence="7">Endomembrane system</location>
        <topology evidence="7">Single-pass membrane protein</topology>
    </subcellularLocation>
</comment>
<evidence type="ECO:0000313" key="10">
    <source>
        <dbReference type="Proteomes" id="UP000675968"/>
    </source>
</evidence>
<evidence type="ECO:0000256" key="6">
    <source>
        <dbReference type="ARBA" id="ARBA00023136"/>
    </source>
</evidence>
<dbReference type="EMBL" id="JAGVWC010000009">
    <property type="protein sequence ID" value="MBS3061329.1"/>
    <property type="molecule type" value="Genomic_DNA"/>
</dbReference>
<evidence type="ECO:0000313" key="9">
    <source>
        <dbReference type="EMBL" id="MBS3061329.1"/>
    </source>
</evidence>
<comment type="function">
    <text evidence="8">Essential subunit of the Sec protein translocation channel SecYEG. Clamps together the 2 halves of SecY. May contact the channel plug during translocation.</text>
</comment>
<dbReference type="Gene3D" id="1.20.5.820">
    <property type="entry name" value="Preprotein translocase SecE subunit"/>
    <property type="match status" value="1"/>
</dbReference>
<protein>
    <recommendedName>
        <fullName evidence="8">Protein translocase subunit SecE</fullName>
    </recommendedName>
    <alternativeName>
        <fullName evidence="8">Protein transport protein Sec61 gamma subunit homolog</fullName>
    </alternativeName>
</protein>
<evidence type="ECO:0000256" key="2">
    <source>
        <dbReference type="ARBA" id="ARBA00022692"/>
    </source>
</evidence>
<evidence type="ECO:0000256" key="3">
    <source>
        <dbReference type="ARBA" id="ARBA00022927"/>
    </source>
</evidence>
<proteinExistence type="inferred from homology"/>
<organism evidence="9 10">
    <name type="scientific">Candidatus Iainarchaeum sp</name>
    <dbReference type="NCBI Taxonomy" id="3101447"/>
    <lineage>
        <taxon>Archaea</taxon>
        <taxon>Candidatus Iainarchaeota</taxon>
        <taxon>Candidatus Iainarchaeia</taxon>
        <taxon>Candidatus Iainarchaeales</taxon>
        <taxon>Candidatus Iainarchaeaceae</taxon>
        <taxon>Candidatus Iainarchaeum</taxon>
    </lineage>
</organism>
<feature type="transmembrane region" description="Helical" evidence="8">
    <location>
        <begin position="35"/>
        <end position="57"/>
    </location>
</feature>
<dbReference type="GO" id="GO:0006605">
    <property type="term" value="P:protein targeting"/>
    <property type="evidence" value="ECO:0007669"/>
    <property type="project" value="UniProtKB-UniRule"/>
</dbReference>
<dbReference type="InterPro" id="IPR008158">
    <property type="entry name" value="Translocase_Sec61-g"/>
</dbReference>
<reference evidence="9" key="2">
    <citation type="submission" date="2021-05" db="EMBL/GenBank/DDBJ databases">
        <title>Protein family content uncovers lineage relationships and bacterial pathway maintenance mechanisms in DPANN archaea.</title>
        <authorList>
            <person name="Castelle C.J."/>
            <person name="Meheust R."/>
            <person name="Jaffe A.L."/>
            <person name="Seitz K."/>
            <person name="Gong X."/>
            <person name="Baker B.J."/>
            <person name="Banfield J.F."/>
        </authorList>
    </citation>
    <scope>NUCLEOTIDE SEQUENCE</scope>
    <source>
        <strain evidence="9">RIFCSPLOWO2_01_FULL_AR10_48_17</strain>
    </source>
</reference>
<sequence length="61" mass="6570">MNIGESIQDFIESTKRILTVSKKPTATEYNEMAKVTGVGIVLIGVIGFIVLMVFALLKIGA</sequence>
<dbReference type="SUPFAM" id="SSF103456">
    <property type="entry name" value="Preprotein translocase SecE subunit"/>
    <property type="match status" value="1"/>
</dbReference>
<keyword evidence="4 8" id="KW-1133">Transmembrane helix</keyword>
<comment type="subunit">
    <text evidence="8">Component of the Sec protein translocase complex. Heterotrimer consisting of SecY (alpha), SecG (beta) and SecE (gamma) subunits. The heterotrimers can form oligomers, although 1 heterotrimer is thought to be able to translocate proteins. Interacts with the ribosome. May interact with SecDF, and other proteins may be involved.</text>
</comment>
<dbReference type="InterPro" id="IPR023391">
    <property type="entry name" value="Prot_translocase_SecE_dom_sf"/>
</dbReference>
<dbReference type="HAMAP" id="MF_00422">
    <property type="entry name" value="SecE"/>
    <property type="match status" value="1"/>
</dbReference>
<evidence type="ECO:0000256" key="1">
    <source>
        <dbReference type="ARBA" id="ARBA00022448"/>
    </source>
</evidence>
<accession>A0A8T4L715</accession>
<keyword evidence="3 8" id="KW-0653">Protein transport</keyword>
<keyword evidence="5 8" id="KW-0811">Translocation</keyword>
<dbReference type="NCBIfam" id="TIGR00327">
    <property type="entry name" value="secE_euk_arch"/>
    <property type="match status" value="1"/>
</dbReference>
<keyword evidence="1 8" id="KW-0813">Transport</keyword>
<dbReference type="Pfam" id="PF00584">
    <property type="entry name" value="SecE"/>
    <property type="match status" value="1"/>
</dbReference>
<dbReference type="GO" id="GO:0008320">
    <property type="term" value="F:protein transmembrane transporter activity"/>
    <property type="evidence" value="ECO:0007669"/>
    <property type="project" value="UniProtKB-UniRule"/>
</dbReference>
<dbReference type="InterPro" id="IPR001901">
    <property type="entry name" value="Translocase_SecE/Sec61-g"/>
</dbReference>
<keyword evidence="8" id="KW-1003">Cell membrane</keyword>
<comment type="similarity">
    <text evidence="8">Belongs to the SecE/SEC61-gamma family.</text>
</comment>
<keyword evidence="6 8" id="KW-0472">Membrane</keyword>
<dbReference type="GO" id="GO:0009306">
    <property type="term" value="P:protein secretion"/>
    <property type="evidence" value="ECO:0007669"/>
    <property type="project" value="UniProtKB-UniRule"/>
</dbReference>
<dbReference type="Proteomes" id="UP000675968">
    <property type="component" value="Unassembled WGS sequence"/>
</dbReference>
<reference evidence="9" key="1">
    <citation type="submission" date="2021-03" db="EMBL/GenBank/DDBJ databases">
        <authorList>
            <person name="Jaffe A."/>
        </authorList>
    </citation>
    <scope>NUCLEOTIDE SEQUENCE</scope>
    <source>
        <strain evidence="9">RIFCSPLOWO2_01_FULL_AR10_48_17</strain>
    </source>
</reference>